<feature type="transmembrane region" description="Helical" evidence="9">
    <location>
        <begin position="112"/>
        <end position="129"/>
    </location>
</feature>
<dbReference type="InterPro" id="IPR004813">
    <property type="entry name" value="OPT"/>
</dbReference>
<keyword evidence="8 9" id="KW-0472">Membrane</keyword>
<comment type="similarity">
    <text evidence="2">Belongs to the oligopeptide OPT transporter family.</text>
</comment>
<dbReference type="PANTHER" id="PTHR22601">
    <property type="entry name" value="ISP4 LIKE PROTEIN"/>
    <property type="match status" value="1"/>
</dbReference>
<dbReference type="GO" id="GO:0016020">
    <property type="term" value="C:membrane"/>
    <property type="evidence" value="ECO:0007669"/>
    <property type="project" value="UniProtKB-SubCell"/>
</dbReference>
<evidence type="ECO:0000313" key="10">
    <source>
        <dbReference type="EMBL" id="TPX65988.1"/>
    </source>
</evidence>
<evidence type="ECO:0008006" key="12">
    <source>
        <dbReference type="Google" id="ProtNLM"/>
    </source>
</evidence>
<comment type="subcellular location">
    <subcellularLocation>
        <location evidence="1">Membrane</location>
        <topology evidence="1">Multi-pass membrane protein</topology>
    </subcellularLocation>
</comment>
<feature type="transmembrane region" description="Helical" evidence="9">
    <location>
        <begin position="84"/>
        <end position="106"/>
    </location>
</feature>
<reference evidence="10 11" key="1">
    <citation type="journal article" date="2019" name="Sci. Rep.">
        <title>Comparative genomics of chytrid fungi reveal insights into the obligate biotrophic and pathogenic lifestyle of Synchytrium endobioticum.</title>
        <authorList>
            <person name="van de Vossenberg B.T.L.H."/>
            <person name="Warris S."/>
            <person name="Nguyen H.D.T."/>
            <person name="van Gent-Pelzer M.P.E."/>
            <person name="Joly D.L."/>
            <person name="van de Geest H.C."/>
            <person name="Bonants P.J.M."/>
            <person name="Smith D.S."/>
            <person name="Levesque C.A."/>
            <person name="van der Lee T.A.J."/>
        </authorList>
    </citation>
    <scope>NUCLEOTIDE SEQUENCE [LARGE SCALE GENOMIC DNA]</scope>
    <source>
        <strain evidence="10 11">CBS 675.73</strain>
    </source>
</reference>
<dbReference type="Proteomes" id="UP000320333">
    <property type="component" value="Unassembled WGS sequence"/>
</dbReference>
<keyword evidence="11" id="KW-1185">Reference proteome</keyword>
<name>A0A507ES24_9FUNG</name>
<comment type="caution">
    <text evidence="10">The sequence shown here is derived from an EMBL/GenBank/DDBJ whole genome shotgun (WGS) entry which is preliminary data.</text>
</comment>
<evidence type="ECO:0000256" key="7">
    <source>
        <dbReference type="ARBA" id="ARBA00022989"/>
    </source>
</evidence>
<sequence length="223" mass="24963">MSMTQGLSLVSDMKLGHYLKVPPKAMFMAQLIPTIVGTFVSTAVASFMYESFEVPVSSSYPAGFVWLLQELPAASGWSSNNYKVFMNTLFGFVIGLILPVIFVFPLQPGGQRSDLITPLLVALVVNYYVKKYKNTWWKKHAYVMSAAFDVGSGLMVLLLFFATQFNSEYHTPFPAWFMNSGDAERCIPDANIICNDNGKSLRLQVSSRTRPDLQCLSVFQSYE</sequence>
<evidence type="ECO:0000313" key="11">
    <source>
        <dbReference type="Proteomes" id="UP000320333"/>
    </source>
</evidence>
<dbReference type="GO" id="GO:0015031">
    <property type="term" value="P:protein transport"/>
    <property type="evidence" value="ECO:0007669"/>
    <property type="project" value="UniProtKB-KW"/>
</dbReference>
<dbReference type="AlphaFoldDB" id="A0A507ES24"/>
<feature type="transmembrane region" description="Helical" evidence="9">
    <location>
        <begin position="27"/>
        <end position="49"/>
    </location>
</feature>
<dbReference type="EMBL" id="QEAP01000463">
    <property type="protein sequence ID" value="TPX65988.1"/>
    <property type="molecule type" value="Genomic_DNA"/>
</dbReference>
<proteinExistence type="inferred from homology"/>
<evidence type="ECO:0000256" key="2">
    <source>
        <dbReference type="ARBA" id="ARBA00008807"/>
    </source>
</evidence>
<dbReference type="OrthoDB" id="2144380at2759"/>
<keyword evidence="6" id="KW-0653">Protein transport</keyword>
<evidence type="ECO:0000256" key="8">
    <source>
        <dbReference type="ARBA" id="ARBA00023136"/>
    </source>
</evidence>
<feature type="transmembrane region" description="Helical" evidence="9">
    <location>
        <begin position="141"/>
        <end position="162"/>
    </location>
</feature>
<keyword evidence="3" id="KW-0813">Transport</keyword>
<evidence type="ECO:0000256" key="3">
    <source>
        <dbReference type="ARBA" id="ARBA00022448"/>
    </source>
</evidence>
<organism evidence="10 11">
    <name type="scientific">Chytriomyces confervae</name>
    <dbReference type="NCBI Taxonomy" id="246404"/>
    <lineage>
        <taxon>Eukaryota</taxon>
        <taxon>Fungi</taxon>
        <taxon>Fungi incertae sedis</taxon>
        <taxon>Chytridiomycota</taxon>
        <taxon>Chytridiomycota incertae sedis</taxon>
        <taxon>Chytridiomycetes</taxon>
        <taxon>Chytridiales</taxon>
        <taxon>Chytriomycetaceae</taxon>
        <taxon>Chytriomyces</taxon>
    </lineage>
</organism>
<evidence type="ECO:0000256" key="5">
    <source>
        <dbReference type="ARBA" id="ARBA00022856"/>
    </source>
</evidence>
<gene>
    <name evidence="10" type="ORF">CcCBS67573_g07973</name>
</gene>
<evidence type="ECO:0000256" key="4">
    <source>
        <dbReference type="ARBA" id="ARBA00022692"/>
    </source>
</evidence>
<keyword evidence="4 9" id="KW-0812">Transmembrane</keyword>
<keyword evidence="7 9" id="KW-1133">Transmembrane helix</keyword>
<dbReference type="InterPro" id="IPR004648">
    <property type="entry name" value="Oligpept_transpt"/>
</dbReference>
<keyword evidence="5" id="KW-0571">Peptide transport</keyword>
<evidence type="ECO:0000256" key="6">
    <source>
        <dbReference type="ARBA" id="ARBA00022927"/>
    </source>
</evidence>
<dbReference type="Pfam" id="PF03169">
    <property type="entry name" value="OPT"/>
    <property type="match status" value="2"/>
</dbReference>
<dbReference type="GO" id="GO:0035673">
    <property type="term" value="F:oligopeptide transmembrane transporter activity"/>
    <property type="evidence" value="ECO:0007669"/>
    <property type="project" value="InterPro"/>
</dbReference>
<accession>A0A507ES24</accession>
<protein>
    <recommendedName>
        <fullName evidence="12">Oligopeptide transporter</fullName>
    </recommendedName>
</protein>
<evidence type="ECO:0000256" key="9">
    <source>
        <dbReference type="SAM" id="Phobius"/>
    </source>
</evidence>
<evidence type="ECO:0000256" key="1">
    <source>
        <dbReference type="ARBA" id="ARBA00004141"/>
    </source>
</evidence>